<evidence type="ECO:0000259" key="3">
    <source>
        <dbReference type="Pfam" id="PF08506"/>
    </source>
</evidence>
<evidence type="ECO:0000313" key="5">
    <source>
        <dbReference type="Proteomes" id="UP000008983"/>
    </source>
</evidence>
<feature type="transmembrane region" description="Helical" evidence="1">
    <location>
        <begin position="671"/>
        <end position="691"/>
    </location>
</feature>
<keyword evidence="1" id="KW-0812">Transmembrane</keyword>
<dbReference type="AlphaFoldDB" id="G0R5V1"/>
<dbReference type="eggNOG" id="KOG1992">
    <property type="taxonomic scope" value="Eukaryota"/>
</dbReference>
<dbReference type="InterPro" id="IPR011989">
    <property type="entry name" value="ARM-like"/>
</dbReference>
<dbReference type="SUPFAM" id="SSF48371">
    <property type="entry name" value="ARM repeat"/>
    <property type="match status" value="1"/>
</dbReference>
<feature type="domain" description="Exportin-2 C-terminal" evidence="2">
    <location>
        <begin position="230"/>
        <end position="561"/>
    </location>
</feature>
<name>G0R5V1_ICHMU</name>
<feature type="transmembrane region" description="Helical" evidence="1">
    <location>
        <begin position="712"/>
        <end position="737"/>
    </location>
</feature>
<dbReference type="EC" id="1.6.5.3" evidence="4"/>
<feature type="domain" description="Exportin-2 central" evidence="3">
    <location>
        <begin position="12"/>
        <end position="212"/>
    </location>
</feature>
<evidence type="ECO:0000313" key="4">
    <source>
        <dbReference type="EMBL" id="EGR27172.1"/>
    </source>
</evidence>
<dbReference type="InterPro" id="IPR016024">
    <property type="entry name" value="ARM-type_fold"/>
</dbReference>
<feature type="transmembrane region" description="Helical" evidence="1">
    <location>
        <begin position="386"/>
        <end position="406"/>
    </location>
</feature>
<dbReference type="GeneID" id="14903225"/>
<gene>
    <name evidence="4" type="ORF">IMG5_201130</name>
</gene>
<dbReference type="EMBL" id="GL984386">
    <property type="protein sequence ID" value="EGR27172.1"/>
    <property type="molecule type" value="Genomic_DNA"/>
</dbReference>
<organism evidence="4 5">
    <name type="scientific">Ichthyophthirius multifiliis</name>
    <name type="common">White spot disease agent</name>
    <name type="synonym">Ich</name>
    <dbReference type="NCBI Taxonomy" id="5932"/>
    <lineage>
        <taxon>Eukaryota</taxon>
        <taxon>Sar</taxon>
        <taxon>Alveolata</taxon>
        <taxon>Ciliophora</taxon>
        <taxon>Intramacronucleata</taxon>
        <taxon>Oligohymenophorea</taxon>
        <taxon>Hymenostomatida</taxon>
        <taxon>Ophryoglenina</taxon>
        <taxon>Ichthyophthirius</taxon>
    </lineage>
</organism>
<dbReference type="STRING" id="857967.G0R5V1"/>
<dbReference type="GO" id="GO:0006886">
    <property type="term" value="P:intracellular protein transport"/>
    <property type="evidence" value="ECO:0007669"/>
    <property type="project" value="InterPro"/>
</dbReference>
<dbReference type="InterPro" id="IPR013713">
    <property type="entry name" value="XPO2_central"/>
</dbReference>
<dbReference type="OMA" id="AENEFLM"/>
<dbReference type="InterPro" id="IPR005043">
    <property type="entry name" value="XPO2_C"/>
</dbReference>
<keyword evidence="1" id="KW-0472">Membrane</keyword>
<keyword evidence="4" id="KW-0560">Oxidoreductase</keyword>
<evidence type="ECO:0000259" key="2">
    <source>
        <dbReference type="Pfam" id="PF03378"/>
    </source>
</evidence>
<feature type="transmembrane region" description="Helical" evidence="1">
    <location>
        <begin position="599"/>
        <end position="619"/>
    </location>
</feature>
<dbReference type="InParanoid" id="G0R5V1"/>
<reference evidence="4 5" key="1">
    <citation type="submission" date="2011-07" db="EMBL/GenBank/DDBJ databases">
        <authorList>
            <person name="Coyne R."/>
            <person name="Brami D."/>
            <person name="Johnson J."/>
            <person name="Hostetler J."/>
            <person name="Hannick L."/>
            <person name="Clark T."/>
            <person name="Cassidy-Hanley D."/>
            <person name="Inman J."/>
        </authorList>
    </citation>
    <scope>NUCLEOTIDE SEQUENCE [LARGE SCALE GENOMIC DNA]</scope>
    <source>
        <strain evidence="4 5">G5</strain>
    </source>
</reference>
<dbReference type="GO" id="GO:0016491">
    <property type="term" value="F:oxidoreductase activity"/>
    <property type="evidence" value="ECO:0007669"/>
    <property type="project" value="UniProtKB-KW"/>
</dbReference>
<keyword evidence="5" id="KW-1185">Reference proteome</keyword>
<feature type="transmembrane region" description="Helical" evidence="1">
    <location>
        <begin position="749"/>
        <end position="771"/>
    </location>
</feature>
<feature type="transmembrane region" description="Helical" evidence="1">
    <location>
        <begin position="850"/>
        <end position="871"/>
    </location>
</feature>
<dbReference type="RefSeq" id="XP_004024056.1">
    <property type="nucleotide sequence ID" value="XM_004024007.1"/>
</dbReference>
<dbReference type="OrthoDB" id="3268246at2759"/>
<dbReference type="Gene3D" id="1.25.10.10">
    <property type="entry name" value="Leucine-rich Repeat Variant"/>
    <property type="match status" value="1"/>
</dbReference>
<dbReference type="Pfam" id="PF08506">
    <property type="entry name" value="Cse1"/>
    <property type="match status" value="1"/>
</dbReference>
<accession>G0R5V1</accession>
<evidence type="ECO:0000256" key="1">
    <source>
        <dbReference type="SAM" id="Phobius"/>
    </source>
</evidence>
<feature type="transmembrane region" description="Helical" evidence="1">
    <location>
        <begin position="792"/>
        <end position="811"/>
    </location>
</feature>
<sequence length="920" mass="110060">MWQDLNSFFVQNMQQLITTLIIPNLSLTNNEKYSFEDESASFVESFFQFSEFNSRKSVTVELLRNLAKQFPQQLLSQIQTFLQMYKTQLDQGQPFQPQTEIILLNLIIDGSTVCYRDKDGVSEIALPVELISFVWENIIKKTLAIMFIDLTSSSTRLVENQFIPIHAAYYLKFAFYFRNYIPKNEILELAKIFSYFLQTNSESLFGISAITVEGLLSLKEGDLKNFTNVKPYFHKDNIQPQIQTILANICLNARRYPSIEANLLKTLHFVILLMKEDCMQQVDLLCTVFKDQFEKLLGNQGYDFQKSFTLFESIGNIVQYANQANGLTNLENALSPYMNKIINKNITDLVSFVLQIYSIIIRNNENYTETNTYKIIFLSLIEQNNWIQENISVFPAYIVYISAYIYKKPSIMGENQQQLQQILTKCLQLKQDSCFFEFCRFIINLFDLNVLRQSGWLSFILNTSFQYYQQLKIEQNGVQKHQFVKSFVVFLCTLINKYSTSQLMQDFDVLSVIHEELPLLKNISDYQEKKIIFSAMCEALFQNTQNIGQQQFADILNALVENLGTRRYIIGKYAEIRENLHSMGGSGFQKISALKEKKILYLILVILINILLNLLMFFINNLQFNHHLIWEAFQHLKIRKYQPKFQKKINEQKFDKNFILQFYVFLKKINIYFYQIFYYLFSEFNILDVYINQLDSKQFKILKSIIYNKDKIYLFQFFVSFLFYYYIKILILIIQLYNFYFFQKYLKNILIFFLKISSICKRKTISLFICLKKNTYQKQKKSLQNNQYLKKIIRLKNIFLTTQFYILYHTIQYKFIQKENTVQFFVIVLYQYKEFYLFIPIKQFKYYGKFYVLIIFMDLNFFIYIFTYFLLKQQNNKLFCKIKKQYSKVFFFGFKNILKFQIIQIFKKIFFLLKIIFNFI</sequence>
<keyword evidence="1" id="KW-1133">Transmembrane helix</keyword>
<proteinExistence type="predicted"/>
<dbReference type="Pfam" id="PF03378">
    <property type="entry name" value="CAS_CSE1"/>
    <property type="match status" value="1"/>
</dbReference>
<protein>
    <submittedName>
        <fullName evidence="4">Karyopherin kap109, putative</fullName>
        <ecNumber evidence="4">1.6.5.3</ecNumber>
    </submittedName>
</protein>
<dbReference type="Proteomes" id="UP000008983">
    <property type="component" value="Unassembled WGS sequence"/>
</dbReference>
<dbReference type="GO" id="GO:0031267">
    <property type="term" value="F:small GTPase binding"/>
    <property type="evidence" value="ECO:0007669"/>
    <property type="project" value="InterPro"/>
</dbReference>